<evidence type="ECO:0000313" key="3">
    <source>
        <dbReference type="Proteomes" id="UP000295192"/>
    </source>
</evidence>
<dbReference type="OMA" id="MIVVKYG"/>
<keyword evidence="3" id="KW-1185">Reference proteome</keyword>
<comment type="caution">
    <text evidence="2">The sequence shown here is derived from an EMBL/GenBank/DDBJ whole genome shotgun (WGS) entry which is preliminary data.</text>
</comment>
<dbReference type="InterPro" id="IPR032007">
    <property type="entry name" value="DUF4791"/>
</dbReference>
<dbReference type="OrthoDB" id="7811158at2759"/>
<dbReference type="Proteomes" id="UP000295192">
    <property type="component" value="Unassembled WGS sequence"/>
</dbReference>
<keyword evidence="1" id="KW-1133">Transmembrane helix</keyword>
<feature type="transmembrane region" description="Helical" evidence="1">
    <location>
        <begin position="36"/>
        <end position="57"/>
    </location>
</feature>
<gene>
    <name evidence="2" type="ORF">AWZ03_008205</name>
</gene>
<organism evidence="2 3">
    <name type="scientific">Drosophila navojoa</name>
    <name type="common">Fruit fly</name>
    <dbReference type="NCBI Taxonomy" id="7232"/>
    <lineage>
        <taxon>Eukaryota</taxon>
        <taxon>Metazoa</taxon>
        <taxon>Ecdysozoa</taxon>
        <taxon>Arthropoda</taxon>
        <taxon>Hexapoda</taxon>
        <taxon>Insecta</taxon>
        <taxon>Pterygota</taxon>
        <taxon>Neoptera</taxon>
        <taxon>Endopterygota</taxon>
        <taxon>Diptera</taxon>
        <taxon>Brachycera</taxon>
        <taxon>Muscomorpha</taxon>
        <taxon>Ephydroidea</taxon>
        <taxon>Drosophilidae</taxon>
        <taxon>Drosophila</taxon>
    </lineage>
</organism>
<dbReference type="AlphaFoldDB" id="A0A484B9U3"/>
<keyword evidence="1" id="KW-0812">Transmembrane</keyword>
<proteinExistence type="predicted"/>
<feature type="transmembrane region" description="Helical" evidence="1">
    <location>
        <begin position="108"/>
        <end position="128"/>
    </location>
</feature>
<evidence type="ECO:0000256" key="1">
    <source>
        <dbReference type="SAM" id="Phobius"/>
    </source>
</evidence>
<name>A0A484B9U3_DRONA</name>
<sequence>MSEPVSSRGRRFIFNAVLLTTSGLAARKLSAEQQPFAMVACVVGGVAAALGLLRVAFGSAGEGPYRRYRANERDFRMLRNVSQGVLELIPLPLVNMELYAHSLGLGPLALAHGIFVVPLLFDLYCSMVKQRKDCDLTESLRDLSMLGNIISIGFLSVKESNFIYMRMTLIMLLIRFYPVIMDTAHEEAGEDLVVCGTALFFHMLGKVAQQWTEASS</sequence>
<dbReference type="Pfam" id="PF16039">
    <property type="entry name" value="DUF4791"/>
    <property type="match status" value="1"/>
</dbReference>
<evidence type="ECO:0000313" key="2">
    <source>
        <dbReference type="EMBL" id="TDG45439.1"/>
    </source>
</evidence>
<keyword evidence="1" id="KW-0472">Membrane</keyword>
<accession>A0A484B9U3</accession>
<protein>
    <submittedName>
        <fullName evidence="2">Uncharacterized protein</fullName>
    </submittedName>
</protein>
<dbReference type="EMBL" id="LSRL02000078">
    <property type="protein sequence ID" value="TDG45439.1"/>
    <property type="molecule type" value="Genomic_DNA"/>
</dbReference>
<reference evidence="2 3" key="1">
    <citation type="journal article" date="2019" name="J. Hered.">
        <title>An Improved Genome Assembly for Drosophila navojoa, the Basal Species in the mojavensis Cluster.</title>
        <authorList>
            <person name="Vanderlinde T."/>
            <person name="Dupim E.G."/>
            <person name="Nazario-Yepiz N.O."/>
            <person name="Carvalho A.B."/>
        </authorList>
    </citation>
    <scope>NUCLEOTIDE SEQUENCE [LARGE SCALE GENOMIC DNA]</scope>
    <source>
        <strain evidence="2">Navoj_Jal97</strain>
        <tissue evidence="2">Whole organism</tissue>
    </source>
</reference>